<gene>
    <name evidence="2" type="ORF">APY94_08770</name>
</gene>
<keyword evidence="1" id="KW-0472">Membrane</keyword>
<evidence type="ECO:0000256" key="1">
    <source>
        <dbReference type="SAM" id="Phobius"/>
    </source>
</evidence>
<keyword evidence="1" id="KW-0812">Transmembrane</keyword>
<evidence type="ECO:0000313" key="3">
    <source>
        <dbReference type="Proteomes" id="UP000053462"/>
    </source>
</evidence>
<proteinExistence type="predicted"/>
<organism evidence="2 3">
    <name type="scientific">Thermococcus celericrescens</name>
    <dbReference type="NCBI Taxonomy" id="227598"/>
    <lineage>
        <taxon>Archaea</taxon>
        <taxon>Methanobacteriati</taxon>
        <taxon>Methanobacteriota</taxon>
        <taxon>Thermococci</taxon>
        <taxon>Thermococcales</taxon>
        <taxon>Thermococcaceae</taxon>
        <taxon>Thermococcus</taxon>
    </lineage>
</organism>
<dbReference type="RefSeq" id="WP_058939276.1">
    <property type="nucleotide sequence ID" value="NZ_LLYW01000030.1"/>
</dbReference>
<comment type="caution">
    <text evidence="2">The sequence shown here is derived from an EMBL/GenBank/DDBJ whole genome shotgun (WGS) entry which is preliminary data.</text>
</comment>
<dbReference type="OrthoDB" id="100157at2157"/>
<sequence length="150" mass="17130">MRFHKVLLVIGSVLVLAATLAGSYLVRWLAVLFLGALMTFFLFGVEMNVARRRRDREHRVERKTDMDRTVSLLRKARTGRVARSLVEEKIAEIYATLSDDYNSTYHSLLTDPNDAIRTLRSEGDFLDNLEKALKIVEADLNESGGDTRER</sequence>
<name>A0A117ITI9_9EURY</name>
<dbReference type="EMBL" id="LLYW01000030">
    <property type="protein sequence ID" value="KUH32704.1"/>
    <property type="molecule type" value="Genomic_DNA"/>
</dbReference>
<reference evidence="2 3" key="1">
    <citation type="submission" date="2015-10" db="EMBL/GenBank/DDBJ databases">
        <title>Draft genome sequence of Thermococcus celericrescens strain DSM 17994.</title>
        <authorList>
            <person name="Hong S.-J."/>
            <person name="Park C.-E."/>
            <person name="Shin J.-H."/>
        </authorList>
    </citation>
    <scope>NUCLEOTIDE SEQUENCE [LARGE SCALE GENOMIC DNA]</scope>
    <source>
        <strain evidence="2 3">DSM 17994</strain>
    </source>
</reference>
<dbReference type="AlphaFoldDB" id="A0A117ITI9"/>
<feature type="transmembrane region" description="Helical" evidence="1">
    <location>
        <begin position="31"/>
        <end position="49"/>
    </location>
</feature>
<keyword evidence="1" id="KW-1133">Transmembrane helix</keyword>
<dbReference type="STRING" id="227598.APY94_08770"/>
<keyword evidence="3" id="KW-1185">Reference proteome</keyword>
<evidence type="ECO:0000313" key="2">
    <source>
        <dbReference type="EMBL" id="KUH32704.1"/>
    </source>
</evidence>
<accession>A0A117ITI9</accession>
<dbReference type="Proteomes" id="UP000053462">
    <property type="component" value="Unassembled WGS sequence"/>
</dbReference>
<protein>
    <submittedName>
        <fullName evidence="2">Uncharacterized protein</fullName>
    </submittedName>
</protein>